<organism evidence="2 3">
    <name type="scientific">Temnothorax longispinosus</name>
    <dbReference type="NCBI Taxonomy" id="300112"/>
    <lineage>
        <taxon>Eukaryota</taxon>
        <taxon>Metazoa</taxon>
        <taxon>Ecdysozoa</taxon>
        <taxon>Arthropoda</taxon>
        <taxon>Hexapoda</taxon>
        <taxon>Insecta</taxon>
        <taxon>Pterygota</taxon>
        <taxon>Neoptera</taxon>
        <taxon>Endopterygota</taxon>
        <taxon>Hymenoptera</taxon>
        <taxon>Apocrita</taxon>
        <taxon>Aculeata</taxon>
        <taxon>Formicoidea</taxon>
        <taxon>Formicidae</taxon>
        <taxon>Myrmicinae</taxon>
        <taxon>Temnothorax</taxon>
    </lineage>
</organism>
<evidence type="ECO:0000313" key="3">
    <source>
        <dbReference type="Proteomes" id="UP000310200"/>
    </source>
</evidence>
<dbReference type="AlphaFoldDB" id="A0A4S2KLS2"/>
<evidence type="ECO:0000313" key="2">
    <source>
        <dbReference type="EMBL" id="TGZ50645.1"/>
    </source>
</evidence>
<gene>
    <name evidence="2" type="ORF">DBV15_10444</name>
</gene>
<evidence type="ECO:0000259" key="1">
    <source>
        <dbReference type="PROSITE" id="PS50022"/>
    </source>
</evidence>
<dbReference type="Pfam" id="PF00754">
    <property type="entry name" value="F5_F8_type_C"/>
    <property type="match status" value="1"/>
</dbReference>
<dbReference type="InterPro" id="IPR008979">
    <property type="entry name" value="Galactose-bd-like_sf"/>
</dbReference>
<dbReference type="SUPFAM" id="SSF49785">
    <property type="entry name" value="Galactose-binding domain-like"/>
    <property type="match status" value="1"/>
</dbReference>
<dbReference type="InterPro" id="IPR000421">
    <property type="entry name" value="FA58C"/>
</dbReference>
<accession>A0A4S2KLS2</accession>
<dbReference type="EMBL" id="QBLH01001911">
    <property type="protein sequence ID" value="TGZ50645.1"/>
    <property type="molecule type" value="Genomic_DNA"/>
</dbReference>
<reference evidence="2 3" key="1">
    <citation type="journal article" date="2019" name="Philos. Trans. R. Soc. Lond., B, Biol. Sci.">
        <title>Ant behaviour and brain gene expression of defending hosts depend on the ecological success of the intruding social parasite.</title>
        <authorList>
            <person name="Kaur R."/>
            <person name="Stoldt M."/>
            <person name="Jongepier E."/>
            <person name="Feldmeyer B."/>
            <person name="Menzel F."/>
            <person name="Bornberg-Bauer E."/>
            <person name="Foitzik S."/>
        </authorList>
    </citation>
    <scope>NUCLEOTIDE SEQUENCE [LARGE SCALE GENOMIC DNA]</scope>
    <source>
        <tissue evidence="2">Whole body</tissue>
    </source>
</reference>
<name>A0A4S2KLS2_9HYME</name>
<feature type="domain" description="F5/8 type C" evidence="1">
    <location>
        <begin position="1"/>
        <end position="110"/>
    </location>
</feature>
<dbReference type="Gene3D" id="2.60.120.260">
    <property type="entry name" value="Galactose-binding domain-like"/>
    <property type="match status" value="1"/>
</dbReference>
<dbReference type="PROSITE" id="PS50022">
    <property type="entry name" value="FA58C_3"/>
    <property type="match status" value="1"/>
</dbReference>
<dbReference type="Proteomes" id="UP000310200">
    <property type="component" value="Unassembled WGS sequence"/>
</dbReference>
<keyword evidence="3" id="KW-1185">Reference proteome</keyword>
<sequence length="110" mass="12896">MSRYIDLRLRQDKGGGAWCPRNMVTKEGKEYLEVNLHTPRLLTSTKTQGRFGNGNGVEYTEEYFVEYWRPGFNKWVRWRNRRGVEHDSIHKSVNLEVPILVNALSRNATV</sequence>
<keyword evidence="2" id="KW-0675">Receptor</keyword>
<comment type="caution">
    <text evidence="2">The sequence shown here is derived from an EMBL/GenBank/DDBJ whole genome shotgun (WGS) entry which is preliminary data.</text>
</comment>
<proteinExistence type="predicted"/>
<protein>
    <submittedName>
        <fullName evidence="2">Discoidin domain-containing receptor 2</fullName>
    </submittedName>
</protein>